<evidence type="ECO:0000313" key="1">
    <source>
        <dbReference type="EMBL" id="KAJ4955922.1"/>
    </source>
</evidence>
<gene>
    <name evidence="1" type="ORF">NE237_012705</name>
</gene>
<dbReference type="Proteomes" id="UP001141806">
    <property type="component" value="Unassembled WGS sequence"/>
</dbReference>
<evidence type="ECO:0000313" key="2">
    <source>
        <dbReference type="Proteomes" id="UP001141806"/>
    </source>
</evidence>
<sequence>MVTEAGLCKGVGSLPMVNPELGFVSRGVGSSLQRIILKLNLGATGAENQVNPRVGFESITSGMEGVIGSVTQTSNGNVTGRVAQEGLRSLQSEQAGIHLAVEESNKTADIHVRAVVSQSVQAVPPLNGLATEVRSSASQIDRPTGIQVSTCTVPQAALVMDIQISEISMPRTVTTTVESSPIAELSN</sequence>
<dbReference type="EMBL" id="JAMYWD010000011">
    <property type="protein sequence ID" value="KAJ4955922.1"/>
    <property type="molecule type" value="Genomic_DNA"/>
</dbReference>
<dbReference type="AlphaFoldDB" id="A0A9Q0JYB9"/>
<keyword evidence="2" id="KW-1185">Reference proteome</keyword>
<organism evidence="1 2">
    <name type="scientific">Protea cynaroides</name>
    <dbReference type="NCBI Taxonomy" id="273540"/>
    <lineage>
        <taxon>Eukaryota</taxon>
        <taxon>Viridiplantae</taxon>
        <taxon>Streptophyta</taxon>
        <taxon>Embryophyta</taxon>
        <taxon>Tracheophyta</taxon>
        <taxon>Spermatophyta</taxon>
        <taxon>Magnoliopsida</taxon>
        <taxon>Proteales</taxon>
        <taxon>Proteaceae</taxon>
        <taxon>Protea</taxon>
    </lineage>
</organism>
<comment type="caution">
    <text evidence="1">The sequence shown here is derived from an EMBL/GenBank/DDBJ whole genome shotgun (WGS) entry which is preliminary data.</text>
</comment>
<protein>
    <submittedName>
        <fullName evidence="1">Uncharacterized protein</fullName>
    </submittedName>
</protein>
<accession>A0A9Q0JYB9</accession>
<proteinExistence type="predicted"/>
<name>A0A9Q0JYB9_9MAGN</name>
<reference evidence="1" key="1">
    <citation type="journal article" date="2023" name="Plant J.">
        <title>The genome of the king protea, Protea cynaroides.</title>
        <authorList>
            <person name="Chang J."/>
            <person name="Duong T.A."/>
            <person name="Schoeman C."/>
            <person name="Ma X."/>
            <person name="Roodt D."/>
            <person name="Barker N."/>
            <person name="Li Z."/>
            <person name="Van de Peer Y."/>
            <person name="Mizrachi E."/>
        </authorList>
    </citation>
    <scope>NUCLEOTIDE SEQUENCE</scope>
    <source>
        <tissue evidence="1">Young leaves</tissue>
    </source>
</reference>